<dbReference type="SUPFAM" id="SSF47336">
    <property type="entry name" value="ACP-like"/>
    <property type="match status" value="1"/>
</dbReference>
<keyword evidence="1" id="KW-0596">Phosphopantetheine</keyword>
<keyword evidence="12" id="KW-1185">Reference proteome</keyword>
<feature type="region of interest" description="Disordered" evidence="7">
    <location>
        <begin position="453"/>
        <end position="492"/>
    </location>
</feature>
<evidence type="ECO:0000259" key="8">
    <source>
        <dbReference type="PROSITE" id="PS50075"/>
    </source>
</evidence>
<dbReference type="PROSITE" id="PS00606">
    <property type="entry name" value="KS3_1"/>
    <property type="match status" value="1"/>
</dbReference>
<dbReference type="Pfam" id="PF08659">
    <property type="entry name" value="KR"/>
    <property type="match status" value="1"/>
</dbReference>
<dbReference type="CDD" id="cd00833">
    <property type="entry name" value="PKS"/>
    <property type="match status" value="1"/>
</dbReference>
<dbReference type="SUPFAM" id="SSF55048">
    <property type="entry name" value="Probable ACP-binding domain of malonyl-CoA ACP transacylase"/>
    <property type="match status" value="1"/>
</dbReference>
<dbReference type="Pfam" id="PF21089">
    <property type="entry name" value="PKS_DH_N"/>
    <property type="match status" value="1"/>
</dbReference>
<dbReference type="Pfam" id="PF16197">
    <property type="entry name" value="KAsynt_C_assoc"/>
    <property type="match status" value="1"/>
</dbReference>
<reference evidence="11 12" key="1">
    <citation type="submission" date="2018-12" db="EMBL/GenBank/DDBJ databases">
        <title>Draft genome sequence of Xylaria grammica IHI A82.</title>
        <authorList>
            <person name="Buettner E."/>
            <person name="Kellner H."/>
        </authorList>
    </citation>
    <scope>NUCLEOTIDE SEQUENCE [LARGE SCALE GENOMIC DNA]</scope>
    <source>
        <strain evidence="11 12">IHI A82</strain>
    </source>
</reference>
<dbReference type="InterPro" id="IPR042104">
    <property type="entry name" value="PKS_dehydratase_sf"/>
</dbReference>
<sequence length="2422" mass="264742">MAEAFQKSQAGESRFEPIAIVGAACRLPGEASSLDGLWNMMKESRTAHAKVPAERWDADAFYHPDPDRKGTLTTTHGFFLQQDIAAFDAPFFSVTPKEASGMDPAKRLLLEVAYETFENEGPKAGLSLEGVAGTKTGVYVGSMTSDYELLSTRDMLDAPYMAAAGSSEAMTANRVSWFFDLRGPSLTLDTACSSSLYALHLACQSLRLKETNMGLVAGVNVILHPNFMNQLTAMHMLSPDGTSHTFDDRANGYGRGEGIGGILVKRLSDAIQDGDTIRAVIRGTGTNVDGKTPSVTMPSGEAQAALILSTYAEAGLPLDDTRYVELHGTGTPVGDPIELSAISSTFGAHASDENPVYVSSIKPNIGHTEGCAGLAAVIKAVLCLERGYILPTANVSKINPKLRFAEWNLALPEKAIPWPTSGLRRISVNSFGFGGANAHVILDDARTYLRTNGLQGNHSTVDKPRDPPPAENHTNGNHTNGNHTNGNHTNGVNGVALEQTKRLFLFSSSDEKGLQRLANSYRGLCDRNREVFTKREAIRYTKNMAYTMAARRSMFDHRSFAIAGSIDELGQQLSDTLPRFKRPSKQQGIGFVYTGQGAQWAGMGRELLTLPVFANSILRSYECLKMLKCPFDLLEELNDSESLRIESAEYSQPICTAVQIGLTDLLTHWGVRPKAVVGHSSGEIAAAYSAGIITHEDAMKVAYLRGVYSGQVSKRGSAGAMLAAGISEDEAHDYLKHVPSGSVVTACINSPKSVTLSGDADHVVELEKHISKDGKFARKLRVTTAYHSPHMKAVAESCLEAMATANVSEPKATQIQMFSSVTGQLISHYEVDKSYWVRNMCQPVRFSQAVSSLLTHASGRKSAPSVRWNSLVEIGPHSALKAPLTQIMDATSNKLSKELPYASMLVRGTDAVVSSLRAAGVLWALGNKLDISRVNQESDGEGKLHVLTDLPSYPWNHERQYWHETSGTKDNRLRSCQRTDLLGMPVESQISFEPQWRNFLRISENPWLLDHKITGTTLYPGAGMLIMVIEAIPKLLPEDANIRGIEFHDVHFERGLVIPDEVAAETLLSIQTPNDRLNNYSFAVYSRTSEMAWTKHCFGHFKVLLHKESSTIQDLSGEEWNVHTEAYEALKKLPSKPVDIKKLYHQLQSVGMEYGPTFQNLETLFIPSKPMSCYGTITIPDTKASMPHEFEYPHLIHPATLDAIFHLIVVSVSNGAVMTEAAVPYRLERLFISTRLPNTPGAAFFGYSTAENTNKGKLVADLVVSDQSWNDPKIIVQGLEMKQVTSGTLASTSDLSPQAAIAKRCTKILWKPDPEFMLKSTARNLESGGYQITNLHDWLDIECHRAADLRVLILGSTLGKEVIHPLKSFLTGKGIYRGLAHCTVTDASDGALESWKSSIADTGVDVTYKVWDHNESDGASFGKGQFDLIIAGSQNRHKVAPEFLATTLKSVVRRPGRLLVLRSKHSERTQLNGNGNGNGVSFTDFTVHHIDMQDETLDVVLFPQVCAAKPSEIYLLQPLGPQSVDFATFEQNIRKRLHDNGFSVRTTTIQESSSMKGKSILSLLDVKGSLLGEWDEEQFVQFQDLISSAAHMFWISRGSHALNPVETALNAGAVPGLLRVLRNEYPQVSIAHLDLAPTSSLAEMSTAELVIDVFTSSLKANDEGADLEWAEVEGQILLPRVVEYAQLDEDIALTAGLAPPKFRPLVAAGRVCLPQVDFTKSPEIWREDFESVNDIGPEEIEIEVTHISLDADMSLSDPSLGKFASGTVTKVGISTKDFSIGDNVICLGDSMCRSHVRRHCSLCMKIPSNIPIEGAAITVWLFMMAFHVLRNLLDIQRGETIFIQNGATSLGQALLSVSRYFSTNIFTTVETQEEKRDLIERFGIDEHAILDSSCDTLAPYILRHTNGRGIDAAITYGSDSTLDIDTLGPSLGGFARLAIILNKGESVRTLTLLGTPNISVHTFDPLQILNYRTQLVSRLLSDVSEIVKKSTTVEVYPRTDFSVAEIPEALDWARGVQNKGIVAIHFAGNAAIPMMPEKPPKLQLDSHATYVLSGGLGSLGLRIANLMVQGGAKHLVFLSRSGGTRLGRELEKLRESGCEVDLLKCDVTSLSDVERAVEGVRKQGKKIKGVIQCAMVLQDSLFARMSHAQWTTTFNPKVRGTWNLHIALPKELDFFIMLSSVVAVIGNVSQANYAAGNTYMDAFAHYRRSLGLSAVSINAGLVSDSDHTIAGTEMEDYLDRFTHMAAVSTTLEELDIGITAALRGSTADGGSLPPQFVFGMNDELRREGPVVDQWTRDAKFNHRVAFKTDETEGQIDAGQNVGELLKSTASIHDAAQVVQDTLKRLLAPGLGVQTTDINAERPLYDMGVDSFKAVEIRNQVFRELKSDISVFEILSPSSLSHLSDLIASRSSLVPVEVRANGS</sequence>
<dbReference type="Gene3D" id="3.40.366.10">
    <property type="entry name" value="Malonyl-Coenzyme A Acyl Carrier Protein, domain 2"/>
    <property type="match status" value="1"/>
</dbReference>
<dbReference type="Gene3D" id="1.10.1200.10">
    <property type="entry name" value="ACP-like"/>
    <property type="match status" value="1"/>
</dbReference>
<dbReference type="InterPro" id="IPR013968">
    <property type="entry name" value="PKS_KR"/>
</dbReference>
<dbReference type="InterPro" id="IPR056501">
    <property type="entry name" value="NAD-bd_HRPKS_sdrA"/>
</dbReference>
<dbReference type="Pfam" id="PF14765">
    <property type="entry name" value="PS-DH"/>
    <property type="match status" value="1"/>
</dbReference>
<dbReference type="InterPro" id="IPR049551">
    <property type="entry name" value="PKS_DH_C"/>
</dbReference>
<dbReference type="Gene3D" id="3.40.50.150">
    <property type="entry name" value="Vaccinia Virus protein VP39"/>
    <property type="match status" value="1"/>
</dbReference>
<gene>
    <name evidence="11" type="ORF">EKO27_g1711</name>
</gene>
<dbReference type="Gene3D" id="3.40.50.720">
    <property type="entry name" value="NAD(P)-binding Rossmann-like Domain"/>
    <property type="match status" value="3"/>
</dbReference>
<dbReference type="GO" id="GO:0031177">
    <property type="term" value="F:phosphopantetheine binding"/>
    <property type="evidence" value="ECO:0007669"/>
    <property type="project" value="InterPro"/>
</dbReference>
<evidence type="ECO:0000256" key="2">
    <source>
        <dbReference type="ARBA" id="ARBA00022553"/>
    </source>
</evidence>
<dbReference type="InterPro" id="IPR011032">
    <property type="entry name" value="GroES-like_sf"/>
</dbReference>
<evidence type="ECO:0000256" key="1">
    <source>
        <dbReference type="ARBA" id="ARBA00022450"/>
    </source>
</evidence>
<dbReference type="InterPro" id="IPR020841">
    <property type="entry name" value="PKS_Beta-ketoAc_synthase_dom"/>
</dbReference>
<dbReference type="Pfam" id="PF02801">
    <property type="entry name" value="Ketoacyl-synt_C"/>
    <property type="match status" value="1"/>
</dbReference>
<dbReference type="GO" id="GO:0044550">
    <property type="term" value="P:secondary metabolite biosynthetic process"/>
    <property type="evidence" value="ECO:0007669"/>
    <property type="project" value="UniProtKB-ARBA"/>
</dbReference>
<dbReference type="SUPFAM" id="SSF52151">
    <property type="entry name" value="FabD/lysophospholipase-like"/>
    <property type="match status" value="1"/>
</dbReference>
<feature type="active site" description="Proton donor; for dehydratase activity" evidence="6">
    <location>
        <position position="1202"/>
    </location>
</feature>
<dbReference type="Proteomes" id="UP000286045">
    <property type="component" value="Unassembled WGS sequence"/>
</dbReference>
<evidence type="ECO:0000256" key="6">
    <source>
        <dbReference type="PROSITE-ProRule" id="PRU01363"/>
    </source>
</evidence>
<dbReference type="InterPro" id="IPR032821">
    <property type="entry name" value="PKS_assoc"/>
</dbReference>
<dbReference type="InterPro" id="IPR016035">
    <property type="entry name" value="Acyl_Trfase/lysoPLipase"/>
</dbReference>
<evidence type="ECO:0000259" key="10">
    <source>
        <dbReference type="PROSITE" id="PS52019"/>
    </source>
</evidence>
<dbReference type="InterPro" id="IPR001227">
    <property type="entry name" value="Ac_transferase_dom_sf"/>
</dbReference>
<dbReference type="InterPro" id="IPR050091">
    <property type="entry name" value="PKS_NRPS_Biosynth_Enz"/>
</dbReference>
<keyword evidence="3" id="KW-0808">Transferase</keyword>
<dbReference type="InterPro" id="IPR029063">
    <property type="entry name" value="SAM-dependent_MTases_sf"/>
</dbReference>
<dbReference type="Pfam" id="PF00698">
    <property type="entry name" value="Acyl_transf_1"/>
    <property type="match status" value="1"/>
</dbReference>
<feature type="region of interest" description="C-terminal hotdog fold" evidence="6">
    <location>
        <begin position="1135"/>
        <end position="1290"/>
    </location>
</feature>
<feature type="domain" description="PKS/mFAS DH" evidence="10">
    <location>
        <begin position="979"/>
        <end position="1290"/>
    </location>
</feature>
<dbReference type="SMART" id="SM00822">
    <property type="entry name" value="PKS_KR"/>
    <property type="match status" value="1"/>
</dbReference>
<dbReference type="SUPFAM" id="SSF51735">
    <property type="entry name" value="NAD(P)-binding Rossmann-fold domains"/>
    <property type="match status" value="2"/>
</dbReference>
<keyword evidence="4" id="KW-0560">Oxidoreductase</keyword>
<dbReference type="Gene3D" id="3.10.129.110">
    <property type="entry name" value="Polyketide synthase dehydratase"/>
    <property type="match status" value="1"/>
</dbReference>
<dbReference type="Gene3D" id="3.40.47.10">
    <property type="match status" value="1"/>
</dbReference>
<dbReference type="InterPro" id="IPR049900">
    <property type="entry name" value="PKS_mFAS_DH"/>
</dbReference>
<dbReference type="InterPro" id="IPR036736">
    <property type="entry name" value="ACP-like_sf"/>
</dbReference>
<evidence type="ECO:0000259" key="9">
    <source>
        <dbReference type="PROSITE" id="PS52004"/>
    </source>
</evidence>
<name>A0A439DG39_9PEZI</name>
<dbReference type="PANTHER" id="PTHR43775">
    <property type="entry name" value="FATTY ACID SYNTHASE"/>
    <property type="match status" value="1"/>
</dbReference>
<proteinExistence type="predicted"/>
<dbReference type="CDD" id="cd05195">
    <property type="entry name" value="enoyl_red"/>
    <property type="match status" value="1"/>
</dbReference>
<dbReference type="EMBL" id="RYZI01000028">
    <property type="protein sequence ID" value="RWA13361.1"/>
    <property type="molecule type" value="Genomic_DNA"/>
</dbReference>
<feature type="domain" description="Carrier" evidence="8">
    <location>
        <begin position="2336"/>
        <end position="2410"/>
    </location>
</feature>
<dbReference type="SMART" id="SM00826">
    <property type="entry name" value="PKS_DH"/>
    <property type="match status" value="1"/>
</dbReference>
<dbReference type="GO" id="GO:0004315">
    <property type="term" value="F:3-oxoacyl-[acyl-carrier-protein] synthase activity"/>
    <property type="evidence" value="ECO:0007669"/>
    <property type="project" value="InterPro"/>
</dbReference>
<dbReference type="InterPro" id="IPR020807">
    <property type="entry name" value="PKS_DH"/>
</dbReference>
<dbReference type="Pfam" id="PF00109">
    <property type="entry name" value="ketoacyl-synt"/>
    <property type="match status" value="1"/>
</dbReference>
<keyword evidence="2" id="KW-0597">Phosphoprotein</keyword>
<feature type="domain" description="Ketosynthase family 3 (KS3)" evidence="9">
    <location>
        <begin position="15"/>
        <end position="444"/>
    </location>
</feature>
<dbReference type="SUPFAM" id="SSF53901">
    <property type="entry name" value="Thiolase-like"/>
    <property type="match status" value="1"/>
</dbReference>
<dbReference type="PROSITE" id="PS52019">
    <property type="entry name" value="PKS_MFAS_DH"/>
    <property type="match status" value="1"/>
</dbReference>
<evidence type="ECO:0000256" key="3">
    <source>
        <dbReference type="ARBA" id="ARBA00022679"/>
    </source>
</evidence>
<dbReference type="InterPro" id="IPR057326">
    <property type="entry name" value="KR_dom"/>
</dbReference>
<dbReference type="InterPro" id="IPR014030">
    <property type="entry name" value="Ketoacyl_synth_N"/>
</dbReference>
<dbReference type="SMART" id="SM00829">
    <property type="entry name" value="PKS_ER"/>
    <property type="match status" value="1"/>
</dbReference>
<evidence type="ECO:0000313" key="12">
    <source>
        <dbReference type="Proteomes" id="UP000286045"/>
    </source>
</evidence>
<protein>
    <submittedName>
        <fullName evidence="11">Uncharacterized protein</fullName>
    </submittedName>
</protein>
<evidence type="ECO:0000313" key="11">
    <source>
        <dbReference type="EMBL" id="RWA13361.1"/>
    </source>
</evidence>
<accession>A0A439DG39</accession>
<dbReference type="InterPro" id="IPR018201">
    <property type="entry name" value="Ketoacyl_synth_AS"/>
</dbReference>
<dbReference type="GO" id="GO:0006633">
    <property type="term" value="P:fatty acid biosynthetic process"/>
    <property type="evidence" value="ECO:0007669"/>
    <property type="project" value="InterPro"/>
</dbReference>
<dbReference type="STRING" id="363999.A0A439DG39"/>
<dbReference type="GO" id="GO:0004312">
    <property type="term" value="F:fatty acid synthase activity"/>
    <property type="evidence" value="ECO:0007669"/>
    <property type="project" value="TreeGrafter"/>
</dbReference>
<dbReference type="SUPFAM" id="SSF50129">
    <property type="entry name" value="GroES-like"/>
    <property type="match status" value="1"/>
</dbReference>
<dbReference type="SMART" id="SM00825">
    <property type="entry name" value="PKS_KS"/>
    <property type="match status" value="1"/>
</dbReference>
<dbReference type="Pfam" id="PF00550">
    <property type="entry name" value="PP-binding"/>
    <property type="match status" value="1"/>
</dbReference>
<dbReference type="InterPro" id="IPR020843">
    <property type="entry name" value="ER"/>
</dbReference>
<dbReference type="InterPro" id="IPR049552">
    <property type="entry name" value="PKS_DH_N"/>
</dbReference>
<evidence type="ECO:0000256" key="7">
    <source>
        <dbReference type="SAM" id="MobiDB-lite"/>
    </source>
</evidence>
<dbReference type="SMART" id="SM00823">
    <property type="entry name" value="PKS_PP"/>
    <property type="match status" value="1"/>
</dbReference>
<dbReference type="Pfam" id="PF23114">
    <property type="entry name" value="NAD-bd_HRPKS_sdrA"/>
    <property type="match status" value="1"/>
</dbReference>
<dbReference type="PROSITE" id="PS50075">
    <property type="entry name" value="CARRIER"/>
    <property type="match status" value="1"/>
</dbReference>
<keyword evidence="5" id="KW-0511">Multifunctional enzyme</keyword>
<dbReference type="InterPro" id="IPR036291">
    <property type="entry name" value="NAD(P)-bd_dom_sf"/>
</dbReference>
<dbReference type="InterPro" id="IPR016036">
    <property type="entry name" value="Malonyl_transacylase_ACP-bd"/>
</dbReference>
<dbReference type="GO" id="GO:0016491">
    <property type="term" value="F:oxidoreductase activity"/>
    <property type="evidence" value="ECO:0007669"/>
    <property type="project" value="UniProtKB-KW"/>
</dbReference>
<organism evidence="11 12">
    <name type="scientific">Xylaria grammica</name>
    <dbReference type="NCBI Taxonomy" id="363999"/>
    <lineage>
        <taxon>Eukaryota</taxon>
        <taxon>Fungi</taxon>
        <taxon>Dikarya</taxon>
        <taxon>Ascomycota</taxon>
        <taxon>Pezizomycotina</taxon>
        <taxon>Sordariomycetes</taxon>
        <taxon>Xylariomycetidae</taxon>
        <taxon>Xylariales</taxon>
        <taxon>Xylariaceae</taxon>
        <taxon>Xylaria</taxon>
    </lineage>
</organism>
<comment type="caution">
    <text evidence="11">The sequence shown here is derived from an EMBL/GenBank/DDBJ whole genome shotgun (WGS) entry which is preliminary data.</text>
</comment>
<feature type="region of interest" description="N-terminal hotdog fold" evidence="6">
    <location>
        <begin position="979"/>
        <end position="1108"/>
    </location>
</feature>
<dbReference type="Gene3D" id="3.90.180.10">
    <property type="entry name" value="Medium-chain alcohol dehydrogenases, catalytic domain"/>
    <property type="match status" value="1"/>
</dbReference>
<dbReference type="InterPro" id="IPR014031">
    <property type="entry name" value="Ketoacyl_synth_C"/>
</dbReference>
<dbReference type="InterPro" id="IPR020806">
    <property type="entry name" value="PKS_PP-bd"/>
</dbReference>
<feature type="active site" description="Proton acceptor; for dehydratase activity" evidence="6">
    <location>
        <position position="1011"/>
    </location>
</feature>
<feature type="compositionally biased region" description="Low complexity" evidence="7">
    <location>
        <begin position="472"/>
        <end position="492"/>
    </location>
</feature>
<dbReference type="SMART" id="SM00827">
    <property type="entry name" value="PKS_AT"/>
    <property type="match status" value="1"/>
</dbReference>
<evidence type="ECO:0000256" key="4">
    <source>
        <dbReference type="ARBA" id="ARBA00023002"/>
    </source>
</evidence>
<dbReference type="PROSITE" id="PS52004">
    <property type="entry name" value="KS3_2"/>
    <property type="match status" value="1"/>
</dbReference>
<dbReference type="PANTHER" id="PTHR43775:SF29">
    <property type="entry name" value="ASPERFURANONE POLYKETIDE SYNTHASE AFOG-RELATED"/>
    <property type="match status" value="1"/>
</dbReference>
<dbReference type="InterPro" id="IPR016039">
    <property type="entry name" value="Thiolase-like"/>
</dbReference>
<dbReference type="InterPro" id="IPR014043">
    <property type="entry name" value="Acyl_transferase_dom"/>
</dbReference>
<dbReference type="InterPro" id="IPR009081">
    <property type="entry name" value="PP-bd_ACP"/>
</dbReference>
<evidence type="ECO:0000256" key="5">
    <source>
        <dbReference type="ARBA" id="ARBA00023268"/>
    </source>
</evidence>